<name>A0A1M5M132_9BURK</name>
<dbReference type="Proteomes" id="UP000184226">
    <property type="component" value="Unassembled WGS sequence"/>
</dbReference>
<proteinExistence type="predicted"/>
<accession>A0A1M5M132</accession>
<dbReference type="STRING" id="658167.SAMN04488135_101102"/>
<evidence type="ECO:0000259" key="1">
    <source>
        <dbReference type="Pfam" id="PF04443"/>
    </source>
</evidence>
<dbReference type="RefSeq" id="WP_178372253.1">
    <property type="nucleotide sequence ID" value="NZ_FQXE01000001.1"/>
</dbReference>
<dbReference type="Gene3D" id="3.40.50.12780">
    <property type="entry name" value="N-terminal domain of ligase-like"/>
    <property type="match status" value="1"/>
</dbReference>
<gene>
    <name evidence="2" type="ORF">SAMN04488135_101102</name>
</gene>
<feature type="domain" description="Acyl-protein synthetase LuxE" evidence="1">
    <location>
        <begin position="23"/>
        <end position="351"/>
    </location>
</feature>
<dbReference type="GO" id="GO:0047474">
    <property type="term" value="F:long-chain fatty acid--protein ligase activity"/>
    <property type="evidence" value="ECO:0007669"/>
    <property type="project" value="InterPro"/>
</dbReference>
<dbReference type="EMBL" id="FQXE01000001">
    <property type="protein sequence ID" value="SHG70968.1"/>
    <property type="molecule type" value="Genomic_DNA"/>
</dbReference>
<protein>
    <submittedName>
        <fullName evidence="2">Acyl-protein synthetase, LuxE</fullName>
    </submittedName>
</protein>
<reference evidence="2 3" key="1">
    <citation type="submission" date="2016-11" db="EMBL/GenBank/DDBJ databases">
        <authorList>
            <person name="Jaros S."/>
            <person name="Januszkiewicz K."/>
            <person name="Wedrychowicz H."/>
        </authorList>
    </citation>
    <scope>NUCLEOTIDE SEQUENCE [LARGE SCALE GENOMIC DNA]</scope>
    <source>
        <strain evidence="2 3">CGMCC 1.10190</strain>
    </source>
</reference>
<sequence>MAPDIVTDLLDFMDRPQAGDDEFNALALRLFAHQFRHNLAFQRYCQQQGKTLRTIKHWRDIPQVPINAFKDLTLSCVRPERCERVFMTSGTTRADVKGRHYHPHLRVYDRSMALHFSRRFMRGAQRLRMGILFPTEDMMPNSSLAHYLALALRDFGAPGSGYFVNPQGMDTEGLCDSLARAQRDGEPYALLGASYSFVHFMDELRQRGLAFSLPPGSRLFDTGGFKGQSRELAMDDFYRQLTASFGVPASACTNMYGMTELSTQFYDDGNATLPAVKSGPHWIRSRLVDPLSGRDVPTGERGVLAHCDLANFNSVTTILTEDVGVAVDGGFLLLGRAQGAQAKGCSMAMDAFLQAARA</sequence>
<evidence type="ECO:0000313" key="3">
    <source>
        <dbReference type="Proteomes" id="UP000184226"/>
    </source>
</evidence>
<dbReference type="SUPFAM" id="SSF56801">
    <property type="entry name" value="Acetyl-CoA synthetase-like"/>
    <property type="match status" value="1"/>
</dbReference>
<keyword evidence="3" id="KW-1185">Reference proteome</keyword>
<dbReference type="InterPro" id="IPR042099">
    <property type="entry name" value="ANL_N_sf"/>
</dbReference>
<evidence type="ECO:0000313" key="2">
    <source>
        <dbReference type="EMBL" id="SHG70968.1"/>
    </source>
</evidence>
<dbReference type="Pfam" id="PF04443">
    <property type="entry name" value="LuxE"/>
    <property type="match status" value="1"/>
</dbReference>
<dbReference type="GO" id="GO:0008218">
    <property type="term" value="P:bioluminescence"/>
    <property type="evidence" value="ECO:0007669"/>
    <property type="project" value="InterPro"/>
</dbReference>
<organism evidence="2 3">
    <name type="scientific">Pollutimonas bauzanensis</name>
    <dbReference type="NCBI Taxonomy" id="658167"/>
    <lineage>
        <taxon>Bacteria</taxon>
        <taxon>Pseudomonadati</taxon>
        <taxon>Pseudomonadota</taxon>
        <taxon>Betaproteobacteria</taxon>
        <taxon>Burkholderiales</taxon>
        <taxon>Alcaligenaceae</taxon>
        <taxon>Pollutimonas</taxon>
    </lineage>
</organism>
<dbReference type="AlphaFoldDB" id="A0A1M5M132"/>
<dbReference type="InterPro" id="IPR007534">
    <property type="entry name" value="LuxE"/>
</dbReference>